<dbReference type="InterPro" id="IPR011991">
    <property type="entry name" value="ArsR-like_HTH"/>
</dbReference>
<reference evidence="5" key="2">
    <citation type="submission" date="2020-09" db="EMBL/GenBank/DDBJ databases">
        <authorList>
            <person name="Sun Q."/>
            <person name="Kim S."/>
        </authorList>
    </citation>
    <scope>NUCLEOTIDE SEQUENCE</scope>
    <source>
        <strain evidence="5">KCTC 22164</strain>
    </source>
</reference>
<proteinExistence type="predicted"/>
<dbReference type="SMART" id="SM00418">
    <property type="entry name" value="HTH_ARSR"/>
    <property type="match status" value="1"/>
</dbReference>
<dbReference type="NCBIfam" id="NF007528">
    <property type="entry name" value="PRK10141.1"/>
    <property type="match status" value="1"/>
</dbReference>
<dbReference type="PANTHER" id="PTHR43132:SF2">
    <property type="entry name" value="ARSENICAL RESISTANCE OPERON REPRESSOR ARSR-RELATED"/>
    <property type="match status" value="1"/>
</dbReference>
<dbReference type="InterPro" id="IPR001845">
    <property type="entry name" value="HTH_ArsR_DNA-bd_dom"/>
</dbReference>
<dbReference type="InterPro" id="IPR036390">
    <property type="entry name" value="WH_DNA-bd_sf"/>
</dbReference>
<dbReference type="InterPro" id="IPR051011">
    <property type="entry name" value="Metal_resp_trans_reg"/>
</dbReference>
<dbReference type="PROSITE" id="PS50987">
    <property type="entry name" value="HTH_ARSR_2"/>
    <property type="match status" value="1"/>
</dbReference>
<dbReference type="Pfam" id="PF01022">
    <property type="entry name" value="HTH_5"/>
    <property type="match status" value="1"/>
</dbReference>
<organism evidence="5 6">
    <name type="scientific">Alteromonas halophila</name>
    <dbReference type="NCBI Taxonomy" id="516698"/>
    <lineage>
        <taxon>Bacteria</taxon>
        <taxon>Pseudomonadati</taxon>
        <taxon>Pseudomonadota</taxon>
        <taxon>Gammaproteobacteria</taxon>
        <taxon>Alteromonadales</taxon>
        <taxon>Alteromonadaceae</taxon>
        <taxon>Alteromonas/Salinimonas group</taxon>
        <taxon>Alteromonas</taxon>
    </lineage>
</organism>
<accession>A0A918MYF0</accession>
<dbReference type="AlphaFoldDB" id="A0A918MYF0"/>
<comment type="caution">
    <text evidence="5">The sequence shown here is derived from an EMBL/GenBank/DDBJ whole genome shotgun (WGS) entry which is preliminary data.</text>
</comment>
<keyword evidence="1" id="KW-0805">Transcription regulation</keyword>
<dbReference type="Proteomes" id="UP000631300">
    <property type="component" value="Unassembled WGS sequence"/>
</dbReference>
<dbReference type="Gene3D" id="1.10.10.10">
    <property type="entry name" value="Winged helix-like DNA-binding domain superfamily/Winged helix DNA-binding domain"/>
    <property type="match status" value="1"/>
</dbReference>
<evidence type="ECO:0000256" key="1">
    <source>
        <dbReference type="ARBA" id="ARBA00023015"/>
    </source>
</evidence>
<protein>
    <submittedName>
        <fullName evidence="5">Transcriptional regulator</fullName>
    </submittedName>
</protein>
<dbReference type="PANTHER" id="PTHR43132">
    <property type="entry name" value="ARSENICAL RESISTANCE OPERON REPRESSOR ARSR-RELATED"/>
    <property type="match status" value="1"/>
</dbReference>
<keyword evidence="2" id="KW-0238">DNA-binding</keyword>
<evidence type="ECO:0000313" key="5">
    <source>
        <dbReference type="EMBL" id="GGW83168.1"/>
    </source>
</evidence>
<dbReference type="PRINTS" id="PR00778">
    <property type="entry name" value="HTHARSR"/>
</dbReference>
<evidence type="ECO:0000256" key="2">
    <source>
        <dbReference type="ARBA" id="ARBA00023125"/>
    </source>
</evidence>
<dbReference type="NCBIfam" id="NF033788">
    <property type="entry name" value="HTH_metalloreg"/>
    <property type="match status" value="1"/>
</dbReference>
<feature type="domain" description="HTH arsR-type" evidence="4">
    <location>
        <begin position="1"/>
        <end position="89"/>
    </location>
</feature>
<dbReference type="CDD" id="cd00090">
    <property type="entry name" value="HTH_ARSR"/>
    <property type="match status" value="1"/>
</dbReference>
<evidence type="ECO:0000256" key="3">
    <source>
        <dbReference type="ARBA" id="ARBA00023163"/>
    </source>
</evidence>
<dbReference type="SUPFAM" id="SSF46785">
    <property type="entry name" value="Winged helix' DNA-binding domain"/>
    <property type="match status" value="1"/>
</dbReference>
<evidence type="ECO:0000259" key="4">
    <source>
        <dbReference type="PROSITE" id="PS50987"/>
    </source>
</evidence>
<reference evidence="5" key="1">
    <citation type="journal article" date="2014" name="Int. J. Syst. Evol. Microbiol.">
        <title>Complete genome sequence of Corynebacterium casei LMG S-19264T (=DSM 44701T), isolated from a smear-ripened cheese.</title>
        <authorList>
            <consortium name="US DOE Joint Genome Institute (JGI-PGF)"/>
            <person name="Walter F."/>
            <person name="Albersmeier A."/>
            <person name="Kalinowski J."/>
            <person name="Ruckert C."/>
        </authorList>
    </citation>
    <scope>NUCLEOTIDE SEQUENCE</scope>
    <source>
        <strain evidence="5">KCTC 22164</strain>
    </source>
</reference>
<dbReference type="RefSeq" id="WP_189405101.1">
    <property type="nucleotide sequence ID" value="NZ_BMXP01000003.1"/>
</dbReference>
<dbReference type="EMBL" id="BMXP01000003">
    <property type="protein sequence ID" value="GGW83168.1"/>
    <property type="molecule type" value="Genomic_DNA"/>
</dbReference>
<dbReference type="InterPro" id="IPR036388">
    <property type="entry name" value="WH-like_DNA-bd_sf"/>
</dbReference>
<dbReference type="GO" id="GO:0003677">
    <property type="term" value="F:DNA binding"/>
    <property type="evidence" value="ECO:0007669"/>
    <property type="project" value="UniProtKB-KW"/>
</dbReference>
<keyword evidence="6" id="KW-1185">Reference proteome</keyword>
<name>A0A918MYF0_9ALTE</name>
<dbReference type="GO" id="GO:0003700">
    <property type="term" value="F:DNA-binding transcription factor activity"/>
    <property type="evidence" value="ECO:0007669"/>
    <property type="project" value="InterPro"/>
</dbReference>
<evidence type="ECO:0000313" key="6">
    <source>
        <dbReference type="Proteomes" id="UP000631300"/>
    </source>
</evidence>
<sequence>MTPVTLFKCLSDQHRLQLLMLIHEIGEACVCDLMAALNIDQPKTSRCLADLRKCGLVNTERRGKWVFYRLADDLPDWAKSIIITSTGASSDLIKPALARLPADLTQCC</sequence>
<gene>
    <name evidence="5" type="primary">arsR</name>
    <name evidence="5" type="ORF">GCM10007391_15640</name>
</gene>
<keyword evidence="3" id="KW-0804">Transcription</keyword>